<dbReference type="CDD" id="cd02440">
    <property type="entry name" value="AdoMet_MTases"/>
    <property type="match status" value="1"/>
</dbReference>
<dbReference type="PANTHER" id="PTHR43464">
    <property type="entry name" value="METHYLTRANSFERASE"/>
    <property type="match status" value="1"/>
</dbReference>
<dbReference type="SUPFAM" id="SSF53335">
    <property type="entry name" value="S-adenosyl-L-methionine-dependent methyltransferases"/>
    <property type="match status" value="1"/>
</dbReference>
<evidence type="ECO:0000313" key="3">
    <source>
        <dbReference type="Proteomes" id="UP000298050"/>
    </source>
</evidence>
<dbReference type="InterPro" id="IPR029063">
    <property type="entry name" value="SAM-dependent_MTases_sf"/>
</dbReference>
<evidence type="ECO:0000313" key="2">
    <source>
        <dbReference type="EMBL" id="TGD72948.1"/>
    </source>
</evidence>
<accession>A0A4Z0M0Q2</accession>
<dbReference type="Proteomes" id="UP000298050">
    <property type="component" value="Unassembled WGS sequence"/>
</dbReference>
<dbReference type="PANTHER" id="PTHR43464:SF83">
    <property type="entry name" value="MALONYL-[ACYL-CARRIER PROTEIN] O-METHYLTRANSFERASE"/>
    <property type="match status" value="1"/>
</dbReference>
<keyword evidence="2" id="KW-0489">Methyltransferase</keyword>
<dbReference type="RefSeq" id="WP_135444097.1">
    <property type="nucleotide sequence ID" value="NZ_SRLE01000008.1"/>
</dbReference>
<dbReference type="Pfam" id="PF08241">
    <property type="entry name" value="Methyltransf_11"/>
    <property type="match status" value="1"/>
</dbReference>
<sequence length="244" mass="28169">MQTVDFTFFPLLAGDVVLDLGCGEGRHVISAYLEAEVHSIGVDLSLPDLLTTREKMREFSTAAQPANDVADARSFGLSSASALALPFADNTFDKVICSEVLEHIPDYQSALREIERVLKPGGLFCASVPRRWPEKLCWMLSEGYHNTPGGHIRIFRARELRRDIETLGMDHYHRHWAHALHAPFWWLKCLFWNRREEPWLVRQYHRLLVWDLMQRPRLTRVAEQLLNPLMGKSVVMYFRKSAAL</sequence>
<dbReference type="GO" id="GO:0008757">
    <property type="term" value="F:S-adenosylmethionine-dependent methyltransferase activity"/>
    <property type="evidence" value="ECO:0007669"/>
    <property type="project" value="InterPro"/>
</dbReference>
<proteinExistence type="predicted"/>
<protein>
    <submittedName>
        <fullName evidence="2">Class I SAM-dependent methyltransferase</fullName>
    </submittedName>
</protein>
<dbReference type="EMBL" id="SRLE01000008">
    <property type="protein sequence ID" value="TGD72948.1"/>
    <property type="molecule type" value="Genomic_DNA"/>
</dbReference>
<dbReference type="OrthoDB" id="9760689at2"/>
<dbReference type="GO" id="GO:0032259">
    <property type="term" value="P:methylation"/>
    <property type="evidence" value="ECO:0007669"/>
    <property type="project" value="UniProtKB-KW"/>
</dbReference>
<feature type="domain" description="Methyltransferase type 11" evidence="1">
    <location>
        <begin position="18"/>
        <end position="125"/>
    </location>
</feature>
<evidence type="ECO:0000259" key="1">
    <source>
        <dbReference type="Pfam" id="PF08241"/>
    </source>
</evidence>
<gene>
    <name evidence="2" type="ORF">E4634_11710</name>
</gene>
<dbReference type="Gene3D" id="3.40.50.150">
    <property type="entry name" value="Vaccinia Virus protein VP39"/>
    <property type="match status" value="1"/>
</dbReference>
<name>A0A4Z0M0Q2_9GAMM</name>
<dbReference type="AlphaFoldDB" id="A0A4Z0M0Q2"/>
<comment type="caution">
    <text evidence="2">The sequence shown here is derived from an EMBL/GenBank/DDBJ whole genome shotgun (WGS) entry which is preliminary data.</text>
</comment>
<organism evidence="2 3">
    <name type="scientific">Mangrovimicrobium sediminis</name>
    <dbReference type="NCBI Taxonomy" id="2562682"/>
    <lineage>
        <taxon>Bacteria</taxon>
        <taxon>Pseudomonadati</taxon>
        <taxon>Pseudomonadota</taxon>
        <taxon>Gammaproteobacteria</taxon>
        <taxon>Cellvibrionales</taxon>
        <taxon>Halieaceae</taxon>
        <taxon>Mangrovimicrobium</taxon>
    </lineage>
</organism>
<dbReference type="InterPro" id="IPR013216">
    <property type="entry name" value="Methyltransf_11"/>
</dbReference>
<keyword evidence="3" id="KW-1185">Reference proteome</keyword>
<keyword evidence="2" id="KW-0808">Transferase</keyword>
<reference evidence="2 3" key="1">
    <citation type="submission" date="2019-04" db="EMBL/GenBank/DDBJ databases">
        <title>Taxonomy of novel Haliea sp. from mangrove soil of West Coast of India.</title>
        <authorList>
            <person name="Verma A."/>
            <person name="Kumar P."/>
            <person name="Krishnamurthi S."/>
        </authorList>
    </citation>
    <scope>NUCLEOTIDE SEQUENCE [LARGE SCALE GENOMIC DNA]</scope>
    <source>
        <strain evidence="2 3">SAOS-164</strain>
    </source>
</reference>